<evidence type="ECO:0000256" key="2">
    <source>
        <dbReference type="ARBA" id="ARBA00005189"/>
    </source>
</evidence>
<dbReference type="PROSITE" id="PS51393">
    <property type="entry name" value="LIPOXYGENASE_3"/>
    <property type="match status" value="1"/>
</dbReference>
<dbReference type="InterPro" id="IPR036226">
    <property type="entry name" value="LipOase_C_sf"/>
</dbReference>
<feature type="transmembrane region" description="Helical" evidence="13">
    <location>
        <begin position="535"/>
        <end position="558"/>
    </location>
</feature>
<dbReference type="GO" id="GO:0016702">
    <property type="term" value="F:oxidoreductase activity, acting on single donors with incorporation of molecular oxygen, incorporation of two atoms of oxygen"/>
    <property type="evidence" value="ECO:0007669"/>
    <property type="project" value="InterPro"/>
</dbReference>
<keyword evidence="13" id="KW-0472">Membrane</keyword>
<keyword evidence="13" id="KW-1133">Transmembrane helix</keyword>
<dbReference type="Proteomes" id="UP000827986">
    <property type="component" value="Unassembled WGS sequence"/>
</dbReference>
<dbReference type="SMART" id="SM00308">
    <property type="entry name" value="LH2"/>
    <property type="match status" value="1"/>
</dbReference>
<dbReference type="InterPro" id="IPR036179">
    <property type="entry name" value="Ig-like_dom_sf"/>
</dbReference>
<dbReference type="FunFam" id="2.60.60.20:FF:000002">
    <property type="entry name" value="Arachidonate 5-lipoxygenase a"/>
    <property type="match status" value="1"/>
</dbReference>
<comment type="pathway">
    <text evidence="2">Lipid metabolism.</text>
</comment>
<evidence type="ECO:0000256" key="7">
    <source>
        <dbReference type="ARBA" id="ARBA00023002"/>
    </source>
</evidence>
<evidence type="ECO:0000256" key="1">
    <source>
        <dbReference type="ARBA" id="ARBA00004496"/>
    </source>
</evidence>
<comment type="similarity">
    <text evidence="3">Belongs to the lipoxygenase family.</text>
</comment>
<keyword evidence="9" id="KW-0408">Iron</keyword>
<evidence type="ECO:0000256" key="3">
    <source>
        <dbReference type="ARBA" id="ARBA00009419"/>
    </source>
</evidence>
<dbReference type="Pfam" id="PF01477">
    <property type="entry name" value="PLAT"/>
    <property type="match status" value="1"/>
</dbReference>
<dbReference type="PRINTS" id="PR00087">
    <property type="entry name" value="LIPOXYGENASE"/>
</dbReference>
<comment type="subcellular location">
    <subcellularLocation>
        <location evidence="1">Cytoplasm</location>
    </subcellularLocation>
</comment>
<dbReference type="PROSITE" id="PS50835">
    <property type="entry name" value="IG_LIKE"/>
    <property type="match status" value="1"/>
</dbReference>
<proteinExistence type="inferred from homology"/>
<feature type="binding site" evidence="10">
    <location>
        <position position="39"/>
    </location>
    <ligand>
        <name>Ca(2+)</name>
        <dbReference type="ChEBI" id="CHEBI:29108"/>
        <label>2</label>
    </ligand>
</feature>
<feature type="domain" description="PLAT" evidence="14">
    <location>
        <begin position="2"/>
        <end position="119"/>
    </location>
</feature>
<evidence type="ECO:0000256" key="9">
    <source>
        <dbReference type="PIRSR" id="PIRSR601885-1"/>
    </source>
</evidence>
<feature type="site" description="Essential for stabilizing binding to COTL1" evidence="11">
    <location>
        <position position="104"/>
    </location>
</feature>
<gene>
    <name evidence="17" type="ORF">KIL84_004990</name>
</gene>
<name>A0A9D3WND8_9SAUR</name>
<dbReference type="GO" id="GO:0005506">
    <property type="term" value="F:iron ion binding"/>
    <property type="evidence" value="ECO:0007669"/>
    <property type="project" value="InterPro"/>
</dbReference>
<evidence type="ECO:0000256" key="4">
    <source>
        <dbReference type="ARBA" id="ARBA00022490"/>
    </source>
</evidence>
<dbReference type="SUPFAM" id="SSF48484">
    <property type="entry name" value="Lipoxigenase"/>
    <property type="match status" value="1"/>
</dbReference>
<organism evidence="17 18">
    <name type="scientific">Mauremys mutica</name>
    <name type="common">yellowpond turtle</name>
    <dbReference type="NCBI Taxonomy" id="74926"/>
    <lineage>
        <taxon>Eukaryota</taxon>
        <taxon>Metazoa</taxon>
        <taxon>Chordata</taxon>
        <taxon>Craniata</taxon>
        <taxon>Vertebrata</taxon>
        <taxon>Euteleostomi</taxon>
        <taxon>Archelosauria</taxon>
        <taxon>Testudinata</taxon>
        <taxon>Testudines</taxon>
        <taxon>Cryptodira</taxon>
        <taxon>Durocryptodira</taxon>
        <taxon>Testudinoidea</taxon>
        <taxon>Geoemydidae</taxon>
        <taxon>Geoemydinae</taxon>
        <taxon>Mauremys</taxon>
    </lineage>
</organism>
<dbReference type="EMBL" id="JAHDVG010000490">
    <property type="protein sequence ID" value="KAH1164887.1"/>
    <property type="molecule type" value="Genomic_DNA"/>
</dbReference>
<dbReference type="Gene3D" id="2.60.60.20">
    <property type="entry name" value="PLAT/LH2 domain"/>
    <property type="match status" value="1"/>
</dbReference>
<dbReference type="InterPro" id="IPR036392">
    <property type="entry name" value="PLAT/LH2_dom_sf"/>
</dbReference>
<evidence type="ECO:0000256" key="12">
    <source>
        <dbReference type="PROSITE-ProRule" id="PRU00152"/>
    </source>
</evidence>
<evidence type="ECO:0000256" key="11">
    <source>
        <dbReference type="PIRSR" id="PIRSR601885-3"/>
    </source>
</evidence>
<comment type="cofactor">
    <cofactor evidence="9">
        <name>Fe cation</name>
        <dbReference type="ChEBI" id="CHEBI:24875"/>
    </cofactor>
    <text evidence="9">Binds 1 Fe cation per subunit.</text>
</comment>
<dbReference type="PANTHER" id="PTHR11771">
    <property type="entry name" value="LIPOXYGENASE"/>
    <property type="match status" value="1"/>
</dbReference>
<dbReference type="InterPro" id="IPR013819">
    <property type="entry name" value="LipOase_C"/>
</dbReference>
<keyword evidence="10" id="KW-0106">Calcium</keyword>
<evidence type="ECO:0000313" key="18">
    <source>
        <dbReference type="Proteomes" id="UP000827986"/>
    </source>
</evidence>
<comment type="caution">
    <text evidence="17">The sequence shown here is derived from an EMBL/GenBank/DDBJ whole genome shotgun (WGS) entry which is preliminary data.</text>
</comment>
<keyword evidence="5 9" id="KW-0479">Metal-binding</keyword>
<dbReference type="CDD" id="cd00096">
    <property type="entry name" value="Ig"/>
    <property type="match status" value="1"/>
</dbReference>
<dbReference type="InterPro" id="IPR000907">
    <property type="entry name" value="LipOase"/>
</dbReference>
<dbReference type="InterPro" id="IPR001885">
    <property type="entry name" value="LipOase_mml"/>
</dbReference>
<keyword evidence="7" id="KW-0560">Oxidoreductase</keyword>
<protein>
    <submittedName>
        <fullName evidence="17">Uncharacterized protein</fullName>
    </submittedName>
</protein>
<evidence type="ECO:0000256" key="8">
    <source>
        <dbReference type="ARBA" id="ARBA00023098"/>
    </source>
</evidence>
<dbReference type="InterPro" id="IPR001024">
    <property type="entry name" value="PLAT/LH2_dom"/>
</dbReference>
<dbReference type="GO" id="GO:0034440">
    <property type="term" value="P:lipid oxidation"/>
    <property type="evidence" value="ECO:0007669"/>
    <property type="project" value="InterPro"/>
</dbReference>
<feature type="binding site" evidence="10">
    <location>
        <position position="80"/>
    </location>
    <ligand>
        <name>Ca(2+)</name>
        <dbReference type="ChEBI" id="CHEBI:29108"/>
        <label>1</label>
    </ligand>
</feature>
<dbReference type="PRINTS" id="PR00467">
    <property type="entry name" value="MAMLPOXGNASE"/>
</dbReference>
<feature type="domain" description="Lipoxygenase" evidence="16">
    <location>
        <begin position="120"/>
        <end position="396"/>
    </location>
</feature>
<evidence type="ECO:0000256" key="6">
    <source>
        <dbReference type="ARBA" id="ARBA00022964"/>
    </source>
</evidence>
<evidence type="ECO:0000259" key="14">
    <source>
        <dbReference type="PROSITE" id="PS50095"/>
    </source>
</evidence>
<dbReference type="AlphaFoldDB" id="A0A9D3WND8"/>
<feature type="binding site" evidence="9">
    <location>
        <position position="373"/>
    </location>
    <ligand>
        <name>Fe cation</name>
        <dbReference type="ChEBI" id="CHEBI:24875"/>
        <note>catalytic</note>
    </ligand>
</feature>
<dbReference type="SUPFAM" id="SSF48726">
    <property type="entry name" value="Immunoglobulin"/>
    <property type="match status" value="2"/>
</dbReference>
<feature type="binding site" evidence="9">
    <location>
        <position position="368"/>
    </location>
    <ligand>
        <name>Fe cation</name>
        <dbReference type="ChEBI" id="CHEBI:24875"/>
        <note>catalytic</note>
    </ligand>
</feature>
<reference evidence="17" key="1">
    <citation type="submission" date="2021-09" db="EMBL/GenBank/DDBJ databases">
        <title>The genome of Mauremys mutica provides insights into the evolution of semi-aquatic lifestyle.</title>
        <authorList>
            <person name="Gong S."/>
            <person name="Gao Y."/>
        </authorList>
    </citation>
    <scope>NUCLEOTIDE SEQUENCE</scope>
    <source>
        <strain evidence="17">MM-2020</strain>
        <tissue evidence="17">Muscle</tissue>
    </source>
</reference>
<dbReference type="Pfam" id="PF00305">
    <property type="entry name" value="Lipoxygenase"/>
    <property type="match status" value="1"/>
</dbReference>
<keyword evidence="6" id="KW-0223">Dioxygenase</keyword>
<dbReference type="InterPro" id="IPR042062">
    <property type="entry name" value="PLAT_LOX_verte"/>
</dbReference>
<evidence type="ECO:0000259" key="16">
    <source>
        <dbReference type="PROSITE" id="PS51393"/>
    </source>
</evidence>
<comment type="caution">
    <text evidence="12">Lacks conserved residue(s) required for the propagation of feature annotation.</text>
</comment>
<dbReference type="Gene3D" id="2.60.40.10">
    <property type="entry name" value="Immunoglobulins"/>
    <property type="match status" value="2"/>
</dbReference>
<dbReference type="Gene3D" id="3.10.450.60">
    <property type="match status" value="1"/>
</dbReference>
<accession>A0A9D3WND8</accession>
<evidence type="ECO:0000313" key="17">
    <source>
        <dbReference type="EMBL" id="KAH1164887.1"/>
    </source>
</evidence>
<dbReference type="InterPro" id="IPR007110">
    <property type="entry name" value="Ig-like_dom"/>
</dbReference>
<evidence type="ECO:0000256" key="5">
    <source>
        <dbReference type="ARBA" id="ARBA00022723"/>
    </source>
</evidence>
<keyword evidence="13" id="KW-0812">Transmembrane</keyword>
<sequence>MGTYKVRVTTGNFLLAGTFSSISITLVGTHEESDKKPLDNWGKDFNPGAVEEFKLCCQRWLGDIVLVRLHKEPYSFYPTDNWYCSFVEVVSPHGQTYRFPCYQWVEGYRTLELREGKGQTVCDDADSPLLLEQRQAELTHRRECYGWKEFVPGLPRCLDVDNISDLDSNSTYSLTKSTNFLLRAGNAKLELWLKGFLSCTNSWTKLDDINKVFCFNKTPVTEYVRAHWREDTFFGYQFLNGAHPMVIRRCTELPCNFPITPAMVTSSLGESCSLQDELEKGNIFLADYKILEGVPANTINGYQQYIAAPLCLLHLQPSGELVPIAIQLSQCPGPDSPIFLPSDSEWDWILAKTWVRYAEFLVHEAISHLLLTHLIDEAFALATLRQLPMCHPLFKIDPVKKSDGGLYTLRIDIGGGRGDITKFCVSVFDRVRQPNLTVLSVHPELGQCNVTLSCSVPGADRVTYSWSRGTSWIPSERDHQLPRSQSLLHVVINTDSSDVFYRCNASNRASWAADTADVKPLCDSPATDFFQKVPLWAIVAAGLGLLLLLMALALIFLCKHRKKRSSSKDSDSPFTICEEVEGSRSRGNANGNAQSRIVGNTIYAEINSNPQIAAMLGKMAAAVCLVVLSNLQEVLRSRVNGIVHGTVYLNPKLPVPGEYKQITWRFNNSLKILIKKWNQPESYPSGLFQNKLRYHKTHTLEINQLQKEHSGAYQMEVEDSQSQETDELFQLDVYGGWGAASSNKGQGW</sequence>
<keyword evidence="18" id="KW-1185">Reference proteome</keyword>
<evidence type="ECO:0000256" key="10">
    <source>
        <dbReference type="PIRSR" id="PIRSR601885-2"/>
    </source>
</evidence>
<keyword evidence="4" id="KW-0963">Cytoplasm</keyword>
<dbReference type="GO" id="GO:0005737">
    <property type="term" value="C:cytoplasm"/>
    <property type="evidence" value="ECO:0007669"/>
    <property type="project" value="UniProtKB-SubCell"/>
</dbReference>
<dbReference type="SUPFAM" id="SSF49723">
    <property type="entry name" value="Lipase/lipooxygenase domain (PLAT/LH2 domain)"/>
    <property type="match status" value="1"/>
</dbReference>
<feature type="binding site" evidence="10">
    <location>
        <position position="17"/>
    </location>
    <ligand>
        <name>Ca(2+)</name>
        <dbReference type="ChEBI" id="CHEBI:29108"/>
        <label>1</label>
    </ligand>
</feature>
<dbReference type="Gene3D" id="1.20.245.10">
    <property type="entry name" value="Lipoxygenase-1, Domain 5"/>
    <property type="match status" value="2"/>
</dbReference>
<dbReference type="CDD" id="cd01753">
    <property type="entry name" value="PLAT_LOX"/>
    <property type="match status" value="1"/>
</dbReference>
<feature type="domain" description="Ig-like" evidence="15">
    <location>
        <begin position="434"/>
        <end position="519"/>
    </location>
</feature>
<evidence type="ECO:0000259" key="15">
    <source>
        <dbReference type="PROSITE" id="PS50835"/>
    </source>
</evidence>
<feature type="binding site" evidence="10">
    <location>
        <position position="40"/>
    </location>
    <ligand>
        <name>Ca(2+)</name>
        <dbReference type="ChEBI" id="CHEBI:29108"/>
        <label>2</label>
    </ligand>
</feature>
<keyword evidence="8" id="KW-0443">Lipid metabolism</keyword>
<evidence type="ECO:0000256" key="13">
    <source>
        <dbReference type="SAM" id="Phobius"/>
    </source>
</evidence>
<dbReference type="PROSITE" id="PS50095">
    <property type="entry name" value="PLAT"/>
    <property type="match status" value="1"/>
</dbReference>
<dbReference type="InterPro" id="IPR013783">
    <property type="entry name" value="Ig-like_fold"/>
</dbReference>